<dbReference type="InterPro" id="IPR019775">
    <property type="entry name" value="WD40_repeat_CS"/>
</dbReference>
<dbReference type="PRINTS" id="PR00364">
    <property type="entry name" value="DISEASERSIST"/>
</dbReference>
<dbReference type="Pfam" id="PF13271">
    <property type="entry name" value="DUF4062"/>
    <property type="match status" value="1"/>
</dbReference>
<evidence type="ECO:0000313" key="7">
    <source>
        <dbReference type="EMBL" id="SHN01873.1"/>
    </source>
</evidence>
<proteinExistence type="predicted"/>
<dbReference type="InterPro" id="IPR015943">
    <property type="entry name" value="WD40/YVTN_repeat-like_dom_sf"/>
</dbReference>
<gene>
    <name evidence="7" type="ORF">SAMN05443668_102566</name>
</gene>
<feature type="domain" description="NB-ARC" evidence="4">
    <location>
        <begin position="191"/>
        <end position="319"/>
    </location>
</feature>
<dbReference type="SMART" id="SM00320">
    <property type="entry name" value="WD40"/>
    <property type="match status" value="10"/>
</dbReference>
<dbReference type="RefSeq" id="WP_073254459.1">
    <property type="nucleotide sequence ID" value="NZ_FRCS01000002.1"/>
</dbReference>
<keyword evidence="8" id="KW-1185">Reference proteome</keyword>
<protein>
    <submittedName>
        <fullName evidence="7">WD40 repeat</fullName>
    </submittedName>
</protein>
<dbReference type="InterPro" id="IPR025139">
    <property type="entry name" value="DUF4062"/>
</dbReference>
<dbReference type="SUPFAM" id="SSF52540">
    <property type="entry name" value="P-loop containing nucleoside triphosphate hydrolases"/>
    <property type="match status" value="1"/>
</dbReference>
<dbReference type="Gene3D" id="2.130.10.10">
    <property type="entry name" value="YVTN repeat-like/Quinoprotein amine dehydrogenase"/>
    <property type="match status" value="4"/>
</dbReference>
<evidence type="ECO:0000256" key="2">
    <source>
        <dbReference type="ARBA" id="ARBA00022737"/>
    </source>
</evidence>
<dbReference type="InterPro" id="IPR041452">
    <property type="entry name" value="APAF1_C"/>
</dbReference>
<dbReference type="Gene3D" id="3.40.50.300">
    <property type="entry name" value="P-loop containing nucleotide triphosphate hydrolases"/>
    <property type="match status" value="1"/>
</dbReference>
<dbReference type="GO" id="GO:0043531">
    <property type="term" value="F:ADP binding"/>
    <property type="evidence" value="ECO:0007669"/>
    <property type="project" value="InterPro"/>
</dbReference>
<evidence type="ECO:0000259" key="6">
    <source>
        <dbReference type="Pfam" id="PF17908"/>
    </source>
</evidence>
<feature type="domain" description="APAF-1 helical" evidence="6">
    <location>
        <begin position="537"/>
        <end position="586"/>
    </location>
</feature>
<feature type="repeat" description="WD" evidence="3">
    <location>
        <begin position="1127"/>
        <end position="1161"/>
    </location>
</feature>
<evidence type="ECO:0000259" key="4">
    <source>
        <dbReference type="Pfam" id="PF00931"/>
    </source>
</evidence>
<dbReference type="InterPro" id="IPR011044">
    <property type="entry name" value="Quino_amine_DH_bsu"/>
</dbReference>
<keyword evidence="1 3" id="KW-0853">WD repeat</keyword>
<dbReference type="STRING" id="134849.SAMN05443668_102566"/>
<dbReference type="Proteomes" id="UP000184440">
    <property type="component" value="Unassembled WGS sequence"/>
</dbReference>
<evidence type="ECO:0000259" key="5">
    <source>
        <dbReference type="Pfam" id="PF13271"/>
    </source>
</evidence>
<reference evidence="7 8" key="1">
    <citation type="submission" date="2016-11" db="EMBL/GenBank/DDBJ databases">
        <authorList>
            <person name="Jaros S."/>
            <person name="Januszkiewicz K."/>
            <person name="Wedrychowicz H."/>
        </authorList>
    </citation>
    <scope>NUCLEOTIDE SEQUENCE [LARGE SCALE GENOMIC DNA]</scope>
    <source>
        <strain evidence="7 8">DSM 46144</strain>
    </source>
</reference>
<evidence type="ECO:0000256" key="3">
    <source>
        <dbReference type="PROSITE-ProRule" id="PRU00221"/>
    </source>
</evidence>
<evidence type="ECO:0000256" key="1">
    <source>
        <dbReference type="ARBA" id="ARBA00022574"/>
    </source>
</evidence>
<name>A0A1M7NES4_9ACTN</name>
<dbReference type="Gene3D" id="1.25.40.370">
    <property type="match status" value="1"/>
</dbReference>
<accession>A0A1M7NES4</accession>
<dbReference type="PANTHER" id="PTHR19879">
    <property type="entry name" value="TRANSCRIPTION INITIATION FACTOR TFIID"/>
    <property type="match status" value="1"/>
</dbReference>
<dbReference type="Gene3D" id="1.10.10.10">
    <property type="entry name" value="Winged helix-like DNA-binding domain superfamily/Winged helix DNA-binding domain"/>
    <property type="match status" value="1"/>
</dbReference>
<dbReference type="PANTHER" id="PTHR19879:SF9">
    <property type="entry name" value="TRANSCRIPTION INITIATION FACTOR TFIID SUBUNIT 5"/>
    <property type="match status" value="1"/>
</dbReference>
<dbReference type="Pfam" id="PF00400">
    <property type="entry name" value="WD40"/>
    <property type="match status" value="6"/>
</dbReference>
<dbReference type="SUPFAM" id="SSF82171">
    <property type="entry name" value="DPP6 N-terminal domain-like"/>
    <property type="match status" value="1"/>
</dbReference>
<dbReference type="GO" id="GO:0005829">
    <property type="term" value="C:cytosol"/>
    <property type="evidence" value="ECO:0007669"/>
    <property type="project" value="UniProtKB-ARBA"/>
</dbReference>
<dbReference type="Pfam" id="PF17908">
    <property type="entry name" value="APAF1_C"/>
    <property type="match status" value="1"/>
</dbReference>
<dbReference type="InterPro" id="IPR002182">
    <property type="entry name" value="NB-ARC"/>
</dbReference>
<evidence type="ECO:0000313" key="8">
    <source>
        <dbReference type="Proteomes" id="UP000184440"/>
    </source>
</evidence>
<dbReference type="EMBL" id="FRCS01000002">
    <property type="protein sequence ID" value="SHN01873.1"/>
    <property type="molecule type" value="Genomic_DNA"/>
</dbReference>
<dbReference type="OrthoDB" id="414967at2"/>
<dbReference type="InterPro" id="IPR001680">
    <property type="entry name" value="WD40_rpt"/>
</dbReference>
<organism evidence="7 8">
    <name type="scientific">Cryptosporangium aurantiacum</name>
    <dbReference type="NCBI Taxonomy" id="134849"/>
    <lineage>
        <taxon>Bacteria</taxon>
        <taxon>Bacillati</taxon>
        <taxon>Actinomycetota</taxon>
        <taxon>Actinomycetes</taxon>
        <taxon>Cryptosporangiales</taxon>
        <taxon>Cryptosporangiaceae</taxon>
        <taxon>Cryptosporangium</taxon>
    </lineage>
</organism>
<dbReference type="SUPFAM" id="SSF50969">
    <property type="entry name" value="YVTN repeat-like/Quinoprotein amine dehydrogenase"/>
    <property type="match status" value="1"/>
</dbReference>
<feature type="domain" description="DUF4062" evidence="5">
    <location>
        <begin position="7"/>
        <end position="95"/>
    </location>
</feature>
<dbReference type="InterPro" id="IPR027417">
    <property type="entry name" value="P-loop_NTPase"/>
</dbReference>
<dbReference type="PROSITE" id="PS50082">
    <property type="entry name" value="WD_REPEATS_2"/>
    <property type="match status" value="1"/>
</dbReference>
<sequence>MPSPALRVFLSHTDEFRRFPEGRSFVDAAENAVTRAGCLVTDMAYFPAQDRLPAEVCRQKVREADVWVGILGLRYGSPVRDEPEHSYTELEFEAATEAGLPRLVFLLDAESVVPIPAAHMLDAQHADRQEAFRQRVREAGVVTRKFVSPDELALELHHALVDLGQHGPRAQRLFMAPARTHRIVQRPALSDRLVEALTNKSLIGLTALGGAGGFGKTTLAGEACRDPRIAEQFPDGVLWLTLGEHVAGADLAAAINELAEQITGERPSFTDPEQAGHHLGRLLGGRRALLVCDDVWHRHQLEPLLLGAPQCTRLVTTRVHAALPDGTPTIDVDAMSVAEADEMLADGLPEPAPDLSGLLGRTGRWPVLLRLVNGALRRYLRRGAPAADAVRRVEERLAKGGPASWDPANPARRQEAVAATLEASLELLDETGRGRLDRYLELAIFPEDVRIPQRVLEVFWRSTGGLDADQVEHLCLDLADLSLVADYWFGDEPWLRLHDVVRHYLRHRIDAGLPALNAALLDAYRTGLPHWWALPDSAGYLWQQLTTHLAEAELTDELDALVTDLRWLTTALHRTGPAGIEADLARSCDPTAAVLERAIRQNAHLLTPLDPPHALDATLVSRLTAYPELRERAEQHLASLGPVLRPVWPLPSSPHPGLIRVLGGPAMPLGDVVMSPDGTWLATPGREDGTVYLWNSDGTRRAELSGDPADVRVRISPDSRWLAVAQRSVSLGRQQLRDVYLWNADGSRRAALPGHLGATAVVISPDGTWLATAARGPNRRGRVRLWNADGSKRTDLPGDVDALESEWAAPFVGISPDGTWLATWNRSDTTVRVWHPDGSPRARIRVASAEMIELAPDGRWLAIAGAGGVALWTPDGVLHAEMPGRVDTLKLSPDGQWLATGLGNTVVLWDSDGTRRGDVPLPNPASGLLISPDSTWFVIASGRLPPDQPTTQFWGADGTIRAVLPRSSYSHLLMSISPDSARLLAPTQGGGMGVWDSFGVPQATFSREAGRVSTVRTSPDGTVAAVASAEDGAVRLWSLPGVVAAGNHGTRGLLQFLAASDGTWFAVIDSAHGRVRLLDGVGAGRAMAEAVRGGLILSPDETWFAVVNMPRDEMTLWTRDGAPLGTVTDPRGGIRGVAISGDARWLATAGRNGTVRLWNLDGTLRASIAPPHAGGGMLRSIEVSPDGSWLLTRHVGDDLLRLWNADGTPRATVPTPTVSGERTRAFGALMSHAALSPDGTWFLVAGTSPVGRDETVRLWNSDGTPRASIHRHAQSGGHPVISPDGTWIAVPTGDGVDVCGADGAVRCSIVAPLNGGTPIRISADSRWLVTSRVRADLTGDAVMVWTSDGEARGSYPATTAAISGDSRYLATAERDGTVRISELASGRQVTALRIEPRATGLRWLAGSARLLATGAQGLTVLETNVGGGR</sequence>
<dbReference type="InterPro" id="IPR036388">
    <property type="entry name" value="WH-like_DNA-bd_sf"/>
</dbReference>
<keyword evidence="2" id="KW-0677">Repeat</keyword>
<dbReference type="PROSITE" id="PS00678">
    <property type="entry name" value="WD_REPEATS_1"/>
    <property type="match status" value="1"/>
</dbReference>
<dbReference type="Pfam" id="PF00931">
    <property type="entry name" value="NB-ARC"/>
    <property type="match status" value="1"/>
</dbReference>